<feature type="domain" description="HTH cro/C1-type" evidence="4">
    <location>
        <begin position="7"/>
        <end position="61"/>
    </location>
</feature>
<proteinExistence type="predicted"/>
<dbReference type="InterPro" id="IPR036286">
    <property type="entry name" value="LexA/Signal_pep-like_sf"/>
</dbReference>
<dbReference type="InterPro" id="IPR015927">
    <property type="entry name" value="Peptidase_S24_S26A/B/C"/>
</dbReference>
<dbReference type="InterPro" id="IPR001387">
    <property type="entry name" value="Cro/C1-type_HTH"/>
</dbReference>
<reference evidence="5 6" key="1">
    <citation type="submission" date="2020-08" db="EMBL/GenBank/DDBJ databases">
        <title>Genomic Encyclopedia of Type Strains, Phase IV (KMG-IV): sequencing the most valuable type-strain genomes for metagenomic binning, comparative biology and taxonomic classification.</title>
        <authorList>
            <person name="Goeker M."/>
        </authorList>
    </citation>
    <scope>NUCLEOTIDE SEQUENCE [LARGE SCALE GENOMIC DNA]</scope>
    <source>
        <strain evidence="5 6">DSM 14925</strain>
    </source>
</reference>
<dbReference type="PANTHER" id="PTHR40661:SF1">
    <property type="entry name" value="HTH CRO_C1-TYPE DOMAIN-CONTAINING PROTEIN"/>
    <property type="match status" value="1"/>
</dbReference>
<dbReference type="SUPFAM" id="SSF47413">
    <property type="entry name" value="lambda repressor-like DNA-binding domains"/>
    <property type="match status" value="1"/>
</dbReference>
<protein>
    <submittedName>
        <fullName evidence="5">Phage repressor protein C with HTH and peptisase S24 domain</fullName>
    </submittedName>
</protein>
<dbReference type="Gene3D" id="2.10.109.10">
    <property type="entry name" value="Umud Fragment, subunit A"/>
    <property type="match status" value="1"/>
</dbReference>
<keyword evidence="3" id="KW-0804">Transcription</keyword>
<dbReference type="Proteomes" id="UP000562464">
    <property type="component" value="Unassembled WGS sequence"/>
</dbReference>
<keyword evidence="6" id="KW-1185">Reference proteome</keyword>
<dbReference type="EMBL" id="JACHHV010000013">
    <property type="protein sequence ID" value="MBB5888063.1"/>
    <property type="molecule type" value="Genomic_DNA"/>
</dbReference>
<comment type="caution">
    <text evidence="5">The sequence shown here is derived from an EMBL/GenBank/DDBJ whole genome shotgun (WGS) entry which is preliminary data.</text>
</comment>
<dbReference type="AlphaFoldDB" id="A0A841C5H7"/>
<dbReference type="SUPFAM" id="SSF51306">
    <property type="entry name" value="LexA/Signal peptidase"/>
    <property type="match status" value="1"/>
</dbReference>
<dbReference type="Gene3D" id="1.10.260.40">
    <property type="entry name" value="lambda repressor-like DNA-binding domains"/>
    <property type="match status" value="1"/>
</dbReference>
<dbReference type="InterPro" id="IPR039418">
    <property type="entry name" value="LexA-like"/>
</dbReference>
<name>A0A841C5H7_9LACT</name>
<dbReference type="SMART" id="SM00530">
    <property type="entry name" value="HTH_XRE"/>
    <property type="match status" value="1"/>
</dbReference>
<sequence length="236" mass="26995">MSIGDKLEVLRKEHKFTQEQVAEMVGVSQVSYRNWEKDIKNPSANNLEKIAKAFHVSTVYLQDDSDAGELINFYKQLQPLRQKLVTAFASKQLKEQDSTSTFVQEEKTYYEVKVFERVSAGLGTGVIGDGDYDTILTDQNLPRYDIATWIDGDSMEPKFDNHSVVLLKDTQFDYDGAVYAVYVPESNTTYLKRVYRETEGLRLVSYNKKYPDRFIPYEDNPQIVGKAIGNFNPVAV</sequence>
<accession>A0A841C5H7</accession>
<dbReference type="RefSeq" id="WP_183539764.1">
    <property type="nucleotide sequence ID" value="NZ_JACHHV010000013.1"/>
</dbReference>
<dbReference type="CDD" id="cd00093">
    <property type="entry name" value="HTH_XRE"/>
    <property type="match status" value="1"/>
</dbReference>
<dbReference type="Pfam" id="PF01381">
    <property type="entry name" value="HTH_3"/>
    <property type="match status" value="1"/>
</dbReference>
<dbReference type="InterPro" id="IPR010982">
    <property type="entry name" value="Lambda_DNA-bd_dom_sf"/>
</dbReference>
<evidence type="ECO:0000256" key="2">
    <source>
        <dbReference type="ARBA" id="ARBA00023125"/>
    </source>
</evidence>
<keyword evidence="1" id="KW-0805">Transcription regulation</keyword>
<dbReference type="GO" id="GO:0003677">
    <property type="term" value="F:DNA binding"/>
    <property type="evidence" value="ECO:0007669"/>
    <property type="project" value="UniProtKB-KW"/>
</dbReference>
<gene>
    <name evidence="5" type="ORF">HNQ37_000953</name>
</gene>
<evidence type="ECO:0000259" key="4">
    <source>
        <dbReference type="PROSITE" id="PS50943"/>
    </source>
</evidence>
<organism evidence="5 6">
    <name type="scientific">Lactovum miscens</name>
    <dbReference type="NCBI Taxonomy" id="190387"/>
    <lineage>
        <taxon>Bacteria</taxon>
        <taxon>Bacillati</taxon>
        <taxon>Bacillota</taxon>
        <taxon>Bacilli</taxon>
        <taxon>Lactobacillales</taxon>
        <taxon>Streptococcaceae</taxon>
        <taxon>Lactovum</taxon>
    </lineage>
</organism>
<keyword evidence="2" id="KW-0238">DNA-binding</keyword>
<evidence type="ECO:0000256" key="1">
    <source>
        <dbReference type="ARBA" id="ARBA00023015"/>
    </source>
</evidence>
<dbReference type="PANTHER" id="PTHR40661">
    <property type="match status" value="1"/>
</dbReference>
<dbReference type="CDD" id="cd06529">
    <property type="entry name" value="S24_LexA-like"/>
    <property type="match status" value="1"/>
</dbReference>
<evidence type="ECO:0000256" key="3">
    <source>
        <dbReference type="ARBA" id="ARBA00023163"/>
    </source>
</evidence>
<dbReference type="PROSITE" id="PS50943">
    <property type="entry name" value="HTH_CROC1"/>
    <property type="match status" value="1"/>
</dbReference>
<evidence type="ECO:0000313" key="6">
    <source>
        <dbReference type="Proteomes" id="UP000562464"/>
    </source>
</evidence>
<dbReference type="Pfam" id="PF00717">
    <property type="entry name" value="Peptidase_S24"/>
    <property type="match status" value="1"/>
</dbReference>
<evidence type="ECO:0000313" key="5">
    <source>
        <dbReference type="EMBL" id="MBB5888063.1"/>
    </source>
</evidence>